<feature type="region of interest" description="Disordered" evidence="1">
    <location>
        <begin position="1"/>
        <end position="48"/>
    </location>
</feature>
<feature type="compositionally biased region" description="Polar residues" evidence="1">
    <location>
        <begin position="85"/>
        <end position="95"/>
    </location>
</feature>
<name>A0A164MUR6_9AGAM</name>
<evidence type="ECO:0000313" key="3">
    <source>
        <dbReference type="Proteomes" id="UP000076722"/>
    </source>
</evidence>
<dbReference type="OrthoDB" id="3224221at2759"/>
<protein>
    <submittedName>
        <fullName evidence="2">Uncharacterized protein</fullName>
    </submittedName>
</protein>
<feature type="compositionally biased region" description="Low complexity" evidence="1">
    <location>
        <begin position="170"/>
        <end position="181"/>
    </location>
</feature>
<keyword evidence="3" id="KW-1185">Reference proteome</keyword>
<dbReference type="EMBL" id="KV419458">
    <property type="protein sequence ID" value="KZS87056.1"/>
    <property type="molecule type" value="Genomic_DNA"/>
</dbReference>
<feature type="compositionally biased region" description="Basic and acidic residues" evidence="1">
    <location>
        <begin position="73"/>
        <end position="84"/>
    </location>
</feature>
<dbReference type="STRING" id="1314777.A0A164MUR6"/>
<dbReference type="AlphaFoldDB" id="A0A164MUR6"/>
<evidence type="ECO:0000256" key="1">
    <source>
        <dbReference type="SAM" id="MobiDB-lite"/>
    </source>
</evidence>
<organism evidence="2 3">
    <name type="scientific">Sistotremastrum niveocremeum HHB9708</name>
    <dbReference type="NCBI Taxonomy" id="1314777"/>
    <lineage>
        <taxon>Eukaryota</taxon>
        <taxon>Fungi</taxon>
        <taxon>Dikarya</taxon>
        <taxon>Basidiomycota</taxon>
        <taxon>Agaricomycotina</taxon>
        <taxon>Agaricomycetes</taxon>
        <taxon>Sistotremastrales</taxon>
        <taxon>Sistotremastraceae</taxon>
        <taxon>Sertulicium</taxon>
        <taxon>Sertulicium niveocremeum</taxon>
    </lineage>
</organism>
<accession>A0A164MUR6</accession>
<feature type="region of interest" description="Disordered" evidence="1">
    <location>
        <begin position="150"/>
        <end position="209"/>
    </location>
</feature>
<evidence type="ECO:0000313" key="2">
    <source>
        <dbReference type="EMBL" id="KZS87056.1"/>
    </source>
</evidence>
<feature type="region of interest" description="Disordered" evidence="1">
    <location>
        <begin position="73"/>
        <end position="114"/>
    </location>
</feature>
<feature type="compositionally biased region" description="Polar residues" evidence="1">
    <location>
        <begin position="234"/>
        <end position="243"/>
    </location>
</feature>
<dbReference type="Proteomes" id="UP000076722">
    <property type="component" value="Unassembled WGS sequence"/>
</dbReference>
<proteinExistence type="predicted"/>
<gene>
    <name evidence="2" type="ORF">SISNIDRAFT_491405</name>
</gene>
<feature type="region of interest" description="Disordered" evidence="1">
    <location>
        <begin position="426"/>
        <end position="445"/>
    </location>
</feature>
<feature type="compositionally biased region" description="Acidic residues" evidence="1">
    <location>
        <begin position="20"/>
        <end position="42"/>
    </location>
</feature>
<reference evidence="2 3" key="1">
    <citation type="journal article" date="2016" name="Mol. Biol. Evol.">
        <title>Comparative Genomics of Early-Diverging Mushroom-Forming Fungi Provides Insights into the Origins of Lignocellulose Decay Capabilities.</title>
        <authorList>
            <person name="Nagy L.G."/>
            <person name="Riley R."/>
            <person name="Tritt A."/>
            <person name="Adam C."/>
            <person name="Daum C."/>
            <person name="Floudas D."/>
            <person name="Sun H."/>
            <person name="Yadav J.S."/>
            <person name="Pangilinan J."/>
            <person name="Larsson K.H."/>
            <person name="Matsuura K."/>
            <person name="Barry K."/>
            <person name="Labutti K."/>
            <person name="Kuo R."/>
            <person name="Ohm R.A."/>
            <person name="Bhattacharya S.S."/>
            <person name="Shirouzu T."/>
            <person name="Yoshinaga Y."/>
            <person name="Martin F.M."/>
            <person name="Grigoriev I.V."/>
            <person name="Hibbett D.S."/>
        </authorList>
    </citation>
    <scope>NUCLEOTIDE SEQUENCE [LARGE SCALE GENOMIC DNA]</scope>
    <source>
        <strain evidence="2 3">HHB9708</strain>
    </source>
</reference>
<feature type="region of interest" description="Disordered" evidence="1">
    <location>
        <begin position="227"/>
        <end position="258"/>
    </location>
</feature>
<sequence length="549" mass="62467">MSAPTGARRFLQRRNSLSDSNDDPSSSEEEEDDDDNEEEESESSQNYRLNGFRSRIMFLCVTVVSSLPVDRNRTASAEPRHQRNELPSTSNSSTYWREERHHETAETARDVNMESDEDMADATRVGQYLGHDVPYHPGPMTLASESGATYLPRANSVPPFPPNATPSRDQGPQTQTQSGSTFHPGHEEDDNDDHSIQESIDEESSQSTKTLLKQLIRAQLRTERTLARIVENRPATSPDSQPSGAFHGRRRKVRQPKLAPNMHSGEQLSLMEKIRDYLAHLEQRVEGEDDFPPPPSAQEVAAYEVSHIGGPTDQDFRVAYDWPPMHPWNKRAMAIFCEKFLAHFSDDHYDSELISERIWVHIRGRRQKWRKLKQNRTEGDLAQEASKARARTRRLSLYYRRIDGAGLNGLTNIRNMVAEIGAQGMSSDESDRAMPLPRNSHTRHSPYKIRARRERSQSVTQALRLLDTLHYRARISLSGNLSKGMPPRLRVSSTIVSRAPPVFGLPRNYYGDVWYRSLTAREKTMVRARSNKPIDIPSDYAAYLDPPGL</sequence>
<feature type="compositionally biased region" description="Basic and acidic residues" evidence="1">
    <location>
        <begin position="96"/>
        <end position="112"/>
    </location>
</feature>